<name>A0A445AEB5_ARAHY</name>
<dbReference type="Pfam" id="PF06839">
    <property type="entry name" value="Zn_ribbon_GRF"/>
    <property type="match status" value="1"/>
</dbReference>
<keyword evidence="1" id="KW-0479">Metal-binding</keyword>
<protein>
    <recommendedName>
        <fullName evidence="6">GRF-type domain-containing protein</fullName>
    </recommendedName>
</protein>
<dbReference type="GO" id="GO:0008270">
    <property type="term" value="F:zinc ion binding"/>
    <property type="evidence" value="ECO:0007669"/>
    <property type="project" value="UniProtKB-KW"/>
</dbReference>
<evidence type="ECO:0000256" key="3">
    <source>
        <dbReference type="ARBA" id="ARBA00022833"/>
    </source>
</evidence>
<dbReference type="Proteomes" id="UP000289738">
    <property type="component" value="Chromosome B02"/>
</dbReference>
<evidence type="ECO:0000256" key="4">
    <source>
        <dbReference type="PROSITE-ProRule" id="PRU01343"/>
    </source>
</evidence>
<evidence type="ECO:0000259" key="6">
    <source>
        <dbReference type="PROSITE" id="PS51999"/>
    </source>
</evidence>
<evidence type="ECO:0000313" key="8">
    <source>
        <dbReference type="Proteomes" id="UP000289738"/>
    </source>
</evidence>
<evidence type="ECO:0000256" key="5">
    <source>
        <dbReference type="SAM" id="Phobius"/>
    </source>
</evidence>
<accession>A0A445AEB5</accession>
<keyword evidence="5" id="KW-0812">Transmembrane</keyword>
<proteinExistence type="predicted"/>
<dbReference type="PANTHER" id="PTHR33248">
    <property type="entry name" value="ZINC ION-BINDING PROTEIN"/>
    <property type="match status" value="1"/>
</dbReference>
<feature type="transmembrane region" description="Helical" evidence="5">
    <location>
        <begin position="120"/>
        <end position="141"/>
    </location>
</feature>
<dbReference type="EMBL" id="SDMP01000012">
    <property type="protein sequence ID" value="RYR24773.1"/>
    <property type="molecule type" value="Genomic_DNA"/>
</dbReference>
<keyword evidence="5" id="KW-0472">Membrane</keyword>
<reference evidence="7 8" key="1">
    <citation type="submission" date="2019-01" db="EMBL/GenBank/DDBJ databases">
        <title>Sequencing of cultivated peanut Arachis hypogaea provides insights into genome evolution and oil improvement.</title>
        <authorList>
            <person name="Chen X."/>
        </authorList>
    </citation>
    <scope>NUCLEOTIDE SEQUENCE [LARGE SCALE GENOMIC DNA]</scope>
    <source>
        <strain evidence="8">cv. Fuhuasheng</strain>
        <tissue evidence="7">Leaves</tissue>
    </source>
</reference>
<keyword evidence="2 4" id="KW-0863">Zinc-finger</keyword>
<keyword evidence="3" id="KW-0862">Zinc</keyword>
<dbReference type="PROSITE" id="PS51999">
    <property type="entry name" value="ZF_GRF"/>
    <property type="match status" value="1"/>
</dbReference>
<keyword evidence="5" id="KW-1133">Transmembrane helix</keyword>
<organism evidence="7 8">
    <name type="scientific">Arachis hypogaea</name>
    <name type="common">Peanut</name>
    <dbReference type="NCBI Taxonomy" id="3818"/>
    <lineage>
        <taxon>Eukaryota</taxon>
        <taxon>Viridiplantae</taxon>
        <taxon>Streptophyta</taxon>
        <taxon>Embryophyta</taxon>
        <taxon>Tracheophyta</taxon>
        <taxon>Spermatophyta</taxon>
        <taxon>Magnoliopsida</taxon>
        <taxon>eudicotyledons</taxon>
        <taxon>Gunneridae</taxon>
        <taxon>Pentapetalae</taxon>
        <taxon>rosids</taxon>
        <taxon>fabids</taxon>
        <taxon>Fabales</taxon>
        <taxon>Fabaceae</taxon>
        <taxon>Papilionoideae</taxon>
        <taxon>50 kb inversion clade</taxon>
        <taxon>dalbergioids sensu lato</taxon>
        <taxon>Dalbergieae</taxon>
        <taxon>Pterocarpus clade</taxon>
        <taxon>Arachis</taxon>
    </lineage>
</organism>
<dbReference type="AlphaFoldDB" id="A0A445AEB5"/>
<evidence type="ECO:0000256" key="2">
    <source>
        <dbReference type="ARBA" id="ARBA00022771"/>
    </source>
</evidence>
<gene>
    <name evidence="7" type="ORF">Ahy_B02g058308</name>
</gene>
<sequence>MIKLEKTSLTNEVEKEEELSKVSGAMAAESSRLCRSRSSAQKRELVCGHGERPVLRILGTRKNPGRRFWGCVYYEIQEECDFFRWADPEAENEDPHVAKMKRKVAALKAKVKDIEWKFKVAAVLGISGWVILFCFWSQIWFNQREGVACVMPLKYG</sequence>
<comment type="caution">
    <text evidence="7">The sequence shown here is derived from an EMBL/GenBank/DDBJ whole genome shotgun (WGS) entry which is preliminary data.</text>
</comment>
<dbReference type="InterPro" id="IPR010666">
    <property type="entry name" value="Znf_GRF"/>
</dbReference>
<feature type="domain" description="GRF-type" evidence="6">
    <location>
        <begin position="47"/>
        <end position="89"/>
    </location>
</feature>
<evidence type="ECO:0000313" key="7">
    <source>
        <dbReference type="EMBL" id="RYR24773.1"/>
    </source>
</evidence>
<evidence type="ECO:0000256" key="1">
    <source>
        <dbReference type="ARBA" id="ARBA00022723"/>
    </source>
</evidence>
<keyword evidence="8" id="KW-1185">Reference proteome</keyword>